<gene>
    <name evidence="7" type="primary">LOC136085722</name>
</gene>
<keyword evidence="5" id="KW-1015">Disulfide bond</keyword>
<keyword evidence="2" id="KW-0964">Secreted</keyword>
<accession>A0ABM4CMV2</accession>
<dbReference type="GeneID" id="136085722"/>
<evidence type="ECO:0000256" key="5">
    <source>
        <dbReference type="ARBA" id="ARBA00023157"/>
    </source>
</evidence>
<dbReference type="PROSITE" id="PS50092">
    <property type="entry name" value="TSP1"/>
    <property type="match status" value="1"/>
</dbReference>
<evidence type="ECO:0000313" key="6">
    <source>
        <dbReference type="Proteomes" id="UP001652625"/>
    </source>
</evidence>
<dbReference type="RefSeq" id="XP_065663139.1">
    <property type="nucleotide sequence ID" value="XM_065807067.1"/>
</dbReference>
<keyword evidence="6" id="KW-1185">Reference proteome</keyword>
<evidence type="ECO:0000256" key="4">
    <source>
        <dbReference type="ARBA" id="ARBA00022737"/>
    </source>
</evidence>
<reference evidence="7" key="1">
    <citation type="submission" date="2025-08" db="UniProtKB">
        <authorList>
            <consortium name="RefSeq"/>
        </authorList>
    </citation>
    <scope>IDENTIFICATION</scope>
</reference>
<dbReference type="PANTHER" id="PTHR22906:SF43">
    <property type="entry name" value="PROPERDIN"/>
    <property type="match status" value="1"/>
</dbReference>
<evidence type="ECO:0000256" key="2">
    <source>
        <dbReference type="ARBA" id="ARBA00022525"/>
    </source>
</evidence>
<dbReference type="InterPro" id="IPR052065">
    <property type="entry name" value="Compl_asym_regulator"/>
</dbReference>
<dbReference type="SUPFAM" id="SSF82895">
    <property type="entry name" value="TSP-1 type 1 repeat"/>
    <property type="match status" value="2"/>
</dbReference>
<sequence>MSSITSLCKLTYKTESLKPTPSLQNLNFASTTQTLVAINFSSFSIKSSATLTSTQFATIISSTMVFNKTKATNISPSLTNISPSLPYSDDSRAQALSTIGMSGVKIEEWPMWGECSATCGEGSKTSYFMGSAKIPLKRIESCIEMDCPVDGMWGSWIKSGNCTNPCSNERVTYDRMCDSPSPNYNSLDCMGIKSYTEDCQNNIICPVFGNWLEWSNWSLCNQPCGGDGVVSRFRTCFNPKKSGLVFCNGINAETRACFFKNCETVDLNLFVNLSDVEYLDQYPYLISQQSFDLKEKIKNAISRLYKNSKRNVTISIVIHSIKSDNP</sequence>
<dbReference type="PRINTS" id="PR01705">
    <property type="entry name" value="TSP1REPEAT"/>
</dbReference>
<keyword evidence="3" id="KW-0732">Signal</keyword>
<dbReference type="PANTHER" id="PTHR22906">
    <property type="entry name" value="PROPERDIN"/>
    <property type="match status" value="1"/>
</dbReference>
<evidence type="ECO:0000256" key="1">
    <source>
        <dbReference type="ARBA" id="ARBA00004613"/>
    </source>
</evidence>
<dbReference type="SMART" id="SM00209">
    <property type="entry name" value="TSP1"/>
    <property type="match status" value="3"/>
</dbReference>
<dbReference type="InterPro" id="IPR036383">
    <property type="entry name" value="TSP1_rpt_sf"/>
</dbReference>
<protein>
    <submittedName>
        <fullName evidence="7">Thrombospondin-2-like</fullName>
    </submittedName>
</protein>
<dbReference type="Gene3D" id="2.20.100.10">
    <property type="entry name" value="Thrombospondin type-1 (TSP1) repeat"/>
    <property type="match status" value="2"/>
</dbReference>
<name>A0ABM4CMV2_HYDVU</name>
<keyword evidence="4" id="KW-0677">Repeat</keyword>
<proteinExistence type="predicted"/>
<evidence type="ECO:0000313" key="7">
    <source>
        <dbReference type="RefSeq" id="XP_065663139.1"/>
    </source>
</evidence>
<dbReference type="Proteomes" id="UP001652625">
    <property type="component" value="Chromosome 10"/>
</dbReference>
<dbReference type="Pfam" id="PF00090">
    <property type="entry name" value="TSP_1"/>
    <property type="match status" value="2"/>
</dbReference>
<comment type="subcellular location">
    <subcellularLocation>
        <location evidence="1">Secreted</location>
    </subcellularLocation>
</comment>
<organism evidence="6 7">
    <name type="scientific">Hydra vulgaris</name>
    <name type="common">Hydra</name>
    <name type="synonym">Hydra attenuata</name>
    <dbReference type="NCBI Taxonomy" id="6087"/>
    <lineage>
        <taxon>Eukaryota</taxon>
        <taxon>Metazoa</taxon>
        <taxon>Cnidaria</taxon>
        <taxon>Hydrozoa</taxon>
        <taxon>Hydroidolina</taxon>
        <taxon>Anthoathecata</taxon>
        <taxon>Aplanulata</taxon>
        <taxon>Hydridae</taxon>
        <taxon>Hydra</taxon>
    </lineage>
</organism>
<evidence type="ECO:0000256" key="3">
    <source>
        <dbReference type="ARBA" id="ARBA00022729"/>
    </source>
</evidence>
<dbReference type="InterPro" id="IPR000884">
    <property type="entry name" value="TSP1_rpt"/>
</dbReference>